<accession>A0A942YH48</accession>
<comment type="caution">
    <text evidence="1">The sequence shown here is derived from an EMBL/GenBank/DDBJ whole genome shotgun (WGS) entry which is preliminary data.</text>
</comment>
<evidence type="ECO:0000313" key="2">
    <source>
        <dbReference type="Proteomes" id="UP000681414"/>
    </source>
</evidence>
<dbReference type="Gene3D" id="1.20.1260.10">
    <property type="match status" value="2"/>
</dbReference>
<dbReference type="RefSeq" id="WP_213126100.1">
    <property type="nucleotide sequence ID" value="NZ_JAGYPG010000003.1"/>
</dbReference>
<dbReference type="InterPro" id="IPR021617">
    <property type="entry name" value="DUF3231"/>
</dbReference>
<name>A0A942YH48_9BACI</name>
<keyword evidence="2" id="KW-1185">Reference proteome</keyword>
<dbReference type="InterPro" id="IPR012347">
    <property type="entry name" value="Ferritin-like"/>
</dbReference>
<proteinExistence type="predicted"/>
<protein>
    <submittedName>
        <fullName evidence="1">DUF3231 family protein</fullName>
    </submittedName>
</protein>
<dbReference type="Proteomes" id="UP000681414">
    <property type="component" value="Unassembled WGS sequence"/>
</dbReference>
<dbReference type="Pfam" id="PF11553">
    <property type="entry name" value="DUF3231"/>
    <property type="match status" value="2"/>
</dbReference>
<sequence>MTSHDHIKLTASELSNLFMSYLEDTLVVCVTSYFLEHVDDPDIKECVKFALENAKSNVNFRRNLYKMEELPIPVGFSEHDVNVNAPRIFSDEMILQYVANLGIVSMGAYSSTVSVSARRDIREHYTSCLHNSAELFNRSAETLLEKGLFIRSPYIAYPSITEFVEKKHFLAGWMGEQRPLTSTEISFLYLNLFRNSIGAALLTGFSQISESKAVRKFMVRGAEIAKHHEAVFWKFLSESNIATPVSWSQTVTQSQEALCSFPLQ</sequence>
<organism evidence="1 2">
    <name type="scientific">Lederbergia citri</name>
    <dbReference type="NCBI Taxonomy" id="2833580"/>
    <lineage>
        <taxon>Bacteria</taxon>
        <taxon>Bacillati</taxon>
        <taxon>Bacillota</taxon>
        <taxon>Bacilli</taxon>
        <taxon>Bacillales</taxon>
        <taxon>Bacillaceae</taxon>
        <taxon>Lederbergia</taxon>
    </lineage>
</organism>
<evidence type="ECO:0000313" key="1">
    <source>
        <dbReference type="EMBL" id="MBS4196893.1"/>
    </source>
</evidence>
<dbReference type="EMBL" id="JAGYPG010000003">
    <property type="protein sequence ID" value="MBS4196893.1"/>
    <property type="molecule type" value="Genomic_DNA"/>
</dbReference>
<reference evidence="1 2" key="1">
    <citation type="submission" date="2021-05" db="EMBL/GenBank/DDBJ databases">
        <title>Novel Bacillus species.</title>
        <authorList>
            <person name="Liu G."/>
        </authorList>
    </citation>
    <scope>NUCLEOTIDE SEQUENCE [LARGE SCALE GENOMIC DNA]</scope>
    <source>
        <strain evidence="2">FJAT-49780</strain>
    </source>
</reference>
<gene>
    <name evidence="1" type="ORF">KHA97_17735</name>
</gene>
<dbReference type="AlphaFoldDB" id="A0A942YH48"/>